<name>A0AAN9AMM5_9CAEN</name>
<dbReference type="PANTHER" id="PTHR10903:SF184">
    <property type="entry name" value="GTP-BINDING PROTEIN A"/>
    <property type="match status" value="1"/>
</dbReference>
<evidence type="ECO:0000313" key="6">
    <source>
        <dbReference type="Proteomes" id="UP001374579"/>
    </source>
</evidence>
<keyword evidence="2" id="KW-0547">Nucleotide-binding</keyword>
<dbReference type="EMBL" id="JBAMIC010001575">
    <property type="protein sequence ID" value="KAK7089454.1"/>
    <property type="molecule type" value="Genomic_DNA"/>
</dbReference>
<comment type="similarity">
    <text evidence="1">Belongs to the TRAFAC class TrmE-Era-EngA-EngB-Septin-like GTPase superfamily. AIG1/Toc34/Toc159-like paraseptin GTPase family. IAN subfamily.</text>
</comment>
<sequence length="193" mass="21292">MANQVRPEDESFSVVVCGKKGHGKSTVCNALLGSDTFPVGTPTETAGFGEVTKKGLRIKVVDTPDISTEDTKKKEKEAEVAKWKEFVSPEASCLLLVIRSDAPYTEEDFVAYRQVRRFWGKSSAREKLVVVFTCSEGQDVEEVGERMEAESPKWIAKVLTDSGGRYIVFKGKVGASHIIFKGCFIERGYGVVE</sequence>
<protein>
    <recommendedName>
        <fullName evidence="4">AIG1-type G domain-containing protein</fullName>
    </recommendedName>
</protein>
<evidence type="ECO:0000313" key="5">
    <source>
        <dbReference type="EMBL" id="KAK7089454.1"/>
    </source>
</evidence>
<dbReference type="GO" id="GO:0005525">
    <property type="term" value="F:GTP binding"/>
    <property type="evidence" value="ECO:0007669"/>
    <property type="project" value="UniProtKB-KW"/>
</dbReference>
<dbReference type="InterPro" id="IPR045058">
    <property type="entry name" value="GIMA/IAN/Toc"/>
</dbReference>
<dbReference type="AlphaFoldDB" id="A0AAN9AMM5"/>
<evidence type="ECO:0000256" key="2">
    <source>
        <dbReference type="ARBA" id="ARBA00022741"/>
    </source>
</evidence>
<dbReference type="Gene3D" id="3.40.50.300">
    <property type="entry name" value="P-loop containing nucleotide triphosphate hydrolases"/>
    <property type="match status" value="1"/>
</dbReference>
<dbReference type="SUPFAM" id="SSF52540">
    <property type="entry name" value="P-loop containing nucleoside triphosphate hydrolases"/>
    <property type="match status" value="1"/>
</dbReference>
<evidence type="ECO:0000256" key="3">
    <source>
        <dbReference type="ARBA" id="ARBA00023134"/>
    </source>
</evidence>
<accession>A0AAN9AMM5</accession>
<evidence type="ECO:0000259" key="4">
    <source>
        <dbReference type="PROSITE" id="PS51720"/>
    </source>
</evidence>
<dbReference type="Proteomes" id="UP001374579">
    <property type="component" value="Unassembled WGS sequence"/>
</dbReference>
<comment type="caution">
    <text evidence="5">The sequence shown here is derived from an EMBL/GenBank/DDBJ whole genome shotgun (WGS) entry which is preliminary data.</text>
</comment>
<dbReference type="InterPro" id="IPR027417">
    <property type="entry name" value="P-loop_NTPase"/>
</dbReference>
<keyword evidence="3" id="KW-0342">GTP-binding</keyword>
<dbReference type="PROSITE" id="PS51720">
    <property type="entry name" value="G_AIG1"/>
    <property type="match status" value="1"/>
</dbReference>
<dbReference type="InterPro" id="IPR006703">
    <property type="entry name" value="G_AIG1"/>
</dbReference>
<keyword evidence="6" id="KW-1185">Reference proteome</keyword>
<reference evidence="5 6" key="1">
    <citation type="submission" date="2024-02" db="EMBL/GenBank/DDBJ databases">
        <title>Chromosome-scale genome assembly of the rough periwinkle Littorina saxatilis.</title>
        <authorList>
            <person name="De Jode A."/>
            <person name="Faria R."/>
            <person name="Formenti G."/>
            <person name="Sims Y."/>
            <person name="Smith T.P."/>
            <person name="Tracey A."/>
            <person name="Wood J.M.D."/>
            <person name="Zagrodzka Z.B."/>
            <person name="Johannesson K."/>
            <person name="Butlin R.K."/>
            <person name="Leder E.H."/>
        </authorList>
    </citation>
    <scope>NUCLEOTIDE SEQUENCE [LARGE SCALE GENOMIC DNA]</scope>
    <source>
        <strain evidence="5">Snail1</strain>
        <tissue evidence="5">Muscle</tissue>
    </source>
</reference>
<gene>
    <name evidence="5" type="ORF">V1264_024495</name>
</gene>
<organism evidence="5 6">
    <name type="scientific">Littorina saxatilis</name>
    <dbReference type="NCBI Taxonomy" id="31220"/>
    <lineage>
        <taxon>Eukaryota</taxon>
        <taxon>Metazoa</taxon>
        <taxon>Spiralia</taxon>
        <taxon>Lophotrochozoa</taxon>
        <taxon>Mollusca</taxon>
        <taxon>Gastropoda</taxon>
        <taxon>Caenogastropoda</taxon>
        <taxon>Littorinimorpha</taxon>
        <taxon>Littorinoidea</taxon>
        <taxon>Littorinidae</taxon>
        <taxon>Littorina</taxon>
    </lineage>
</organism>
<evidence type="ECO:0000256" key="1">
    <source>
        <dbReference type="ARBA" id="ARBA00008535"/>
    </source>
</evidence>
<dbReference type="PANTHER" id="PTHR10903">
    <property type="entry name" value="GTPASE, IMAP FAMILY MEMBER-RELATED"/>
    <property type="match status" value="1"/>
</dbReference>
<feature type="domain" description="AIG1-type G" evidence="4">
    <location>
        <begin position="9"/>
        <end position="193"/>
    </location>
</feature>
<proteinExistence type="inferred from homology"/>
<dbReference type="Pfam" id="PF04548">
    <property type="entry name" value="AIG1"/>
    <property type="match status" value="1"/>
</dbReference>